<comment type="function">
    <text evidence="8 9 11">GTPase that plays an essential role in the late steps of ribosome biogenesis.</text>
</comment>
<feature type="binding site" evidence="9">
    <location>
        <begin position="212"/>
        <end position="219"/>
    </location>
    <ligand>
        <name>GTP</name>
        <dbReference type="ChEBI" id="CHEBI:37565"/>
        <label>2</label>
    </ligand>
</feature>
<sequence length="469" mass="52651">MRQVLYFLQGRLVSRLGGRKQQREKGMKRMARPVIAIVGRPNVGKSTIFNRIIGDKLAIVEDKPGVTRDRLYGRGEWLDQEFSIIDTGGIEIEGEDHILRSVRVQAELAIEEADVIIFMVDAKAGVTPADSEVAQILFRSQKPVVVAVNKVDNLQRADDIYEFYSMGFGEIVGISGAHGTGIGDLLEEVVKHFPDTVDEEYGEDVIRVALIGRPNVGKSSLVNAILGEERVIVSDMAGTTRDAIDTPFEKDGQKYVIIDTAGMRKRGKVYENTEKYSVMRAMKAIERADVVLVVIDGEVGIIEQDKHVAGYAHEAGKAAVFVVNKWDVVEKDEKTMHQFEQKIRDHFLFMTYAPVVFLSAKTKQRLHKLLPVVNTVSEAHAMRIPTHVLNDVVSDAVAINPPPTDKGRRMRINYATQVAVKPPTIIFFVNDPELMHFSYQRYLDNKIRAAFGFEGTPLRLFTRRKSEEE</sequence>
<name>F8FAS6_PAEMK</name>
<dbReference type="PIRSF" id="PIRSF006485">
    <property type="entry name" value="GTP-binding_EngA"/>
    <property type="match status" value="1"/>
</dbReference>
<dbReference type="InterPro" id="IPR027417">
    <property type="entry name" value="P-loop_NTPase"/>
</dbReference>
<dbReference type="PATRIC" id="fig|1036673.3.peg.2524"/>
<evidence type="ECO:0000313" key="13">
    <source>
        <dbReference type="EMBL" id="AEI41327.1"/>
    </source>
</evidence>
<protein>
    <recommendedName>
        <fullName evidence="2 9">GTPase Der</fullName>
    </recommendedName>
    <alternativeName>
        <fullName evidence="7 9">GTP-binding protein EngA</fullName>
    </alternativeName>
</protein>
<keyword evidence="4 11" id="KW-0677">Repeat</keyword>
<feature type="binding site" evidence="9">
    <location>
        <begin position="149"/>
        <end position="152"/>
    </location>
    <ligand>
        <name>GTP</name>
        <dbReference type="ChEBI" id="CHEBI:37565"/>
        <label>1</label>
    </ligand>
</feature>
<feature type="binding site" evidence="9">
    <location>
        <begin position="324"/>
        <end position="327"/>
    </location>
    <ligand>
        <name>GTP</name>
        <dbReference type="ChEBI" id="CHEBI:37565"/>
        <label>2</label>
    </ligand>
</feature>
<accession>F8FAS6</accession>
<evidence type="ECO:0000256" key="5">
    <source>
        <dbReference type="ARBA" id="ARBA00022741"/>
    </source>
</evidence>
<keyword evidence="5 9" id="KW-0547">Nucleotide-binding</keyword>
<dbReference type="GO" id="GO:0043022">
    <property type="term" value="F:ribosome binding"/>
    <property type="evidence" value="ECO:0007669"/>
    <property type="project" value="TreeGrafter"/>
</dbReference>
<dbReference type="InterPro" id="IPR032859">
    <property type="entry name" value="KH_dom-like"/>
</dbReference>
<evidence type="ECO:0000256" key="7">
    <source>
        <dbReference type="ARBA" id="ARBA00032345"/>
    </source>
</evidence>
<evidence type="ECO:0000256" key="10">
    <source>
        <dbReference type="PROSITE-ProRule" id="PRU01049"/>
    </source>
</evidence>
<feature type="domain" description="EngA-type G" evidence="12">
    <location>
        <begin position="206"/>
        <end position="381"/>
    </location>
</feature>
<keyword evidence="6 9" id="KW-0342">GTP-binding</keyword>
<dbReference type="FunFam" id="3.40.50.300:FF:000040">
    <property type="entry name" value="GTPase Der"/>
    <property type="match status" value="1"/>
</dbReference>
<dbReference type="Proteomes" id="UP000006620">
    <property type="component" value="Chromosome"/>
</dbReference>
<evidence type="ECO:0000259" key="12">
    <source>
        <dbReference type="PROSITE" id="PS51712"/>
    </source>
</evidence>
<dbReference type="FunFam" id="3.40.50.300:FF:000057">
    <property type="entry name" value="GTPase Der"/>
    <property type="match status" value="1"/>
</dbReference>
<dbReference type="GO" id="GO:0042254">
    <property type="term" value="P:ribosome biogenesis"/>
    <property type="evidence" value="ECO:0007669"/>
    <property type="project" value="UniProtKB-KW"/>
</dbReference>
<dbReference type="CDD" id="cd01894">
    <property type="entry name" value="EngA1"/>
    <property type="match status" value="1"/>
</dbReference>
<dbReference type="FunFam" id="3.30.300.20:FF:000004">
    <property type="entry name" value="GTPase Der"/>
    <property type="match status" value="1"/>
</dbReference>
<evidence type="ECO:0000256" key="1">
    <source>
        <dbReference type="ARBA" id="ARBA00008279"/>
    </source>
</evidence>
<dbReference type="NCBIfam" id="TIGR00231">
    <property type="entry name" value="small_GTP"/>
    <property type="match status" value="2"/>
</dbReference>
<evidence type="ECO:0000256" key="8">
    <source>
        <dbReference type="ARBA" id="ARBA00053470"/>
    </source>
</evidence>
<keyword evidence="3 9" id="KW-0690">Ribosome biogenesis</keyword>
<reference evidence="13 14" key="2">
    <citation type="journal article" date="2013" name="Genome Announc.">
        <title>Genome Sequence of Growth-Improving Paenibacillus mucilaginosus Strain KNP414.</title>
        <authorList>
            <person name="Lu J.J."/>
            <person name="Wang J.F."/>
            <person name="Hu X.F."/>
        </authorList>
    </citation>
    <scope>NUCLEOTIDE SEQUENCE [LARGE SCALE GENOMIC DNA]</scope>
    <source>
        <strain evidence="13 14">KNP414</strain>
    </source>
</reference>
<dbReference type="PANTHER" id="PTHR43834">
    <property type="entry name" value="GTPASE DER"/>
    <property type="match status" value="1"/>
</dbReference>
<comment type="similarity">
    <text evidence="1 9 10 11">Belongs to the TRAFAC class TrmE-Era-EngA-EngB-Septin-like GTPase superfamily. EngA (Der) GTPase family.</text>
</comment>
<feature type="binding site" evidence="9">
    <location>
        <begin position="86"/>
        <end position="90"/>
    </location>
    <ligand>
        <name>GTP</name>
        <dbReference type="ChEBI" id="CHEBI:37565"/>
        <label>1</label>
    </ligand>
</feature>
<evidence type="ECO:0000313" key="14">
    <source>
        <dbReference type="Proteomes" id="UP000006620"/>
    </source>
</evidence>
<dbReference type="CDD" id="cd01895">
    <property type="entry name" value="EngA2"/>
    <property type="match status" value="1"/>
</dbReference>
<comment type="subunit">
    <text evidence="9">Associates with the 50S ribosomal subunit.</text>
</comment>
<gene>
    <name evidence="13" type="primary">engA</name>
    <name evidence="9" type="synonym">der</name>
    <name evidence="13" type="ordered locus">KNP414_02766</name>
</gene>
<dbReference type="InterPro" id="IPR016484">
    <property type="entry name" value="GTPase_Der"/>
</dbReference>
<organism evidence="13 14">
    <name type="scientific">Paenibacillus mucilaginosus (strain KNP414)</name>
    <dbReference type="NCBI Taxonomy" id="1036673"/>
    <lineage>
        <taxon>Bacteria</taxon>
        <taxon>Bacillati</taxon>
        <taxon>Bacillota</taxon>
        <taxon>Bacilli</taxon>
        <taxon>Bacillales</taxon>
        <taxon>Paenibacillaceae</taxon>
        <taxon>Paenibacillus</taxon>
    </lineage>
</organism>
<dbReference type="EMBL" id="CP002869">
    <property type="protein sequence ID" value="AEI41327.1"/>
    <property type="molecule type" value="Genomic_DNA"/>
</dbReference>
<dbReference type="KEGG" id="pms:KNP414_02766"/>
<feature type="binding site" evidence="9">
    <location>
        <begin position="259"/>
        <end position="263"/>
    </location>
    <ligand>
        <name>GTP</name>
        <dbReference type="ChEBI" id="CHEBI:37565"/>
        <label>2</label>
    </ligand>
</feature>
<dbReference type="Gene3D" id="3.40.50.300">
    <property type="entry name" value="P-loop containing nucleotide triphosphate hydrolases"/>
    <property type="match status" value="2"/>
</dbReference>
<dbReference type="InterPro" id="IPR015946">
    <property type="entry name" value="KH_dom-like_a/b"/>
</dbReference>
<dbReference type="SUPFAM" id="SSF52540">
    <property type="entry name" value="P-loop containing nucleoside triphosphate hydrolases"/>
    <property type="match status" value="2"/>
</dbReference>
<dbReference type="GO" id="GO:0005525">
    <property type="term" value="F:GTP binding"/>
    <property type="evidence" value="ECO:0007669"/>
    <property type="project" value="UniProtKB-UniRule"/>
</dbReference>
<proteinExistence type="inferred from homology"/>
<reference evidence="14" key="1">
    <citation type="submission" date="2011-06" db="EMBL/GenBank/DDBJ databases">
        <title>Complete genome sequence of Paenibacillus mucilaginosus KNP414.</title>
        <authorList>
            <person name="Wang J."/>
            <person name="Hu S."/>
            <person name="Hu X."/>
            <person name="Zhang B."/>
            <person name="Dong D."/>
            <person name="Zhang S."/>
            <person name="Zhao K."/>
            <person name="Wu D."/>
        </authorList>
    </citation>
    <scope>NUCLEOTIDE SEQUENCE [LARGE SCALE GENOMIC DNA]</scope>
    <source>
        <strain evidence="14">KNP414</strain>
    </source>
</reference>
<evidence type="ECO:0000256" key="9">
    <source>
        <dbReference type="HAMAP-Rule" id="MF_00195"/>
    </source>
</evidence>
<dbReference type="AlphaFoldDB" id="F8FAS6"/>
<evidence type="ECO:0000256" key="2">
    <source>
        <dbReference type="ARBA" id="ARBA00020953"/>
    </source>
</evidence>
<dbReference type="PRINTS" id="PR00326">
    <property type="entry name" value="GTP1OBG"/>
</dbReference>
<dbReference type="Pfam" id="PF01926">
    <property type="entry name" value="MMR_HSR1"/>
    <property type="match status" value="2"/>
</dbReference>
<evidence type="ECO:0000256" key="6">
    <source>
        <dbReference type="ARBA" id="ARBA00023134"/>
    </source>
</evidence>
<evidence type="ECO:0000256" key="11">
    <source>
        <dbReference type="RuleBase" id="RU004481"/>
    </source>
</evidence>
<feature type="domain" description="EngA-type G" evidence="12">
    <location>
        <begin position="33"/>
        <end position="197"/>
    </location>
</feature>
<dbReference type="InterPro" id="IPR006073">
    <property type="entry name" value="GTP-bd"/>
</dbReference>
<dbReference type="InterPro" id="IPR005225">
    <property type="entry name" value="Small_GTP-bd"/>
</dbReference>
<dbReference type="Gene3D" id="3.30.300.20">
    <property type="match status" value="1"/>
</dbReference>
<dbReference type="PROSITE" id="PS51712">
    <property type="entry name" value="G_ENGA"/>
    <property type="match status" value="2"/>
</dbReference>
<evidence type="ECO:0000256" key="3">
    <source>
        <dbReference type="ARBA" id="ARBA00022517"/>
    </source>
</evidence>
<dbReference type="HAMAP" id="MF_00195">
    <property type="entry name" value="GTPase_Der"/>
    <property type="match status" value="1"/>
</dbReference>
<dbReference type="InterPro" id="IPR031166">
    <property type="entry name" value="G_ENGA"/>
</dbReference>
<evidence type="ECO:0000256" key="4">
    <source>
        <dbReference type="ARBA" id="ARBA00022737"/>
    </source>
</evidence>
<feature type="binding site" evidence="9">
    <location>
        <begin position="39"/>
        <end position="46"/>
    </location>
    <ligand>
        <name>GTP</name>
        <dbReference type="ChEBI" id="CHEBI:37565"/>
        <label>1</label>
    </ligand>
</feature>
<dbReference type="PANTHER" id="PTHR43834:SF6">
    <property type="entry name" value="GTPASE DER"/>
    <property type="match status" value="1"/>
</dbReference>
<dbReference type="HOGENOM" id="CLU_016077_6_2_9"/>
<dbReference type="NCBIfam" id="TIGR03594">
    <property type="entry name" value="GTPase_EngA"/>
    <property type="match status" value="1"/>
</dbReference>
<dbReference type="Pfam" id="PF14714">
    <property type="entry name" value="KH_dom-like"/>
    <property type="match status" value="1"/>
</dbReference>